<reference evidence="8 9" key="1">
    <citation type="journal article" date="2021" name="Plant Biotechnol. J.">
        <title>Multi-omics assisted identification of the key and species-specific regulatory components of drought-tolerant mechanisms in Gossypium stocksii.</title>
        <authorList>
            <person name="Yu D."/>
            <person name="Ke L."/>
            <person name="Zhang D."/>
            <person name="Wu Y."/>
            <person name="Sun Y."/>
            <person name="Mei J."/>
            <person name="Sun J."/>
            <person name="Sun Y."/>
        </authorList>
    </citation>
    <scope>NUCLEOTIDE SEQUENCE [LARGE SCALE GENOMIC DNA]</scope>
    <source>
        <strain evidence="9">cv. E1</strain>
        <tissue evidence="8">Leaf</tissue>
    </source>
</reference>
<evidence type="ECO:0000256" key="1">
    <source>
        <dbReference type="ARBA" id="ARBA00000485"/>
    </source>
</evidence>
<dbReference type="PANTHER" id="PTHR24068">
    <property type="entry name" value="UBIQUITIN-CONJUGATING ENZYME E2"/>
    <property type="match status" value="1"/>
</dbReference>
<comment type="caution">
    <text evidence="8">The sequence shown here is derived from an EMBL/GenBank/DDBJ whole genome shotgun (WGS) entry which is preliminary data.</text>
</comment>
<dbReference type="Pfam" id="PF00179">
    <property type="entry name" value="UQ_con"/>
    <property type="match status" value="2"/>
</dbReference>
<dbReference type="FunFam" id="3.10.110.10:FF:000101">
    <property type="entry name" value="Ubiquitin-conjugating enzyme E2 D2"/>
    <property type="match status" value="2"/>
</dbReference>
<comment type="catalytic activity">
    <reaction evidence="1">
        <text>S-ubiquitinyl-[E1 ubiquitin-activating enzyme]-L-cysteine + [E2 ubiquitin-conjugating enzyme]-L-cysteine = [E1 ubiquitin-activating enzyme]-L-cysteine + S-ubiquitinyl-[E2 ubiquitin-conjugating enzyme]-L-cysteine.</text>
        <dbReference type="EC" id="2.3.2.23"/>
    </reaction>
</comment>
<dbReference type="OrthoDB" id="931961at2759"/>
<sequence>MPGPQDSLYEGGKFELIIHFPPEYPFSPPKVAFRNKIFHPNINSHGSIGIAILKGQWNPAITIYKVLLSIFSILVDPMLDDPLEETIATIYRTDRSLYERLARDWTQKYAMGPAYETILEELNRFETKPPSYASAGSVTGDMFHWQAAIFGPGDSPYDGGVFEVDIQFPLQYPSEPPKFVFKTKIFHLNIDRNGNIGLDILKDRWSRSLTIPQVLHSICSLLENPNPDAPILVPEIANMYNTDPENYKKTARSWTQKYAMG</sequence>
<dbReference type="Proteomes" id="UP000828251">
    <property type="component" value="Unassembled WGS sequence"/>
</dbReference>
<evidence type="ECO:0000313" key="8">
    <source>
        <dbReference type="EMBL" id="KAH1075178.1"/>
    </source>
</evidence>
<keyword evidence="5" id="KW-0833">Ubl conjugation pathway</keyword>
<evidence type="ECO:0000256" key="6">
    <source>
        <dbReference type="ARBA" id="ARBA00022840"/>
    </source>
</evidence>
<dbReference type="InterPro" id="IPR000608">
    <property type="entry name" value="UBC"/>
</dbReference>
<protein>
    <recommendedName>
        <fullName evidence="7">UBC core domain-containing protein</fullName>
    </recommendedName>
</protein>
<dbReference type="EMBL" id="JAIQCV010000008">
    <property type="protein sequence ID" value="KAH1075178.1"/>
    <property type="molecule type" value="Genomic_DNA"/>
</dbReference>
<keyword evidence="9" id="KW-1185">Reference proteome</keyword>
<dbReference type="Gene3D" id="3.10.110.10">
    <property type="entry name" value="Ubiquitin Conjugating Enzyme"/>
    <property type="match status" value="2"/>
</dbReference>
<feature type="domain" description="UBC core" evidence="7">
    <location>
        <begin position="113"/>
        <end position="260"/>
    </location>
</feature>
<organism evidence="8 9">
    <name type="scientific">Gossypium stocksii</name>
    <dbReference type="NCBI Taxonomy" id="47602"/>
    <lineage>
        <taxon>Eukaryota</taxon>
        <taxon>Viridiplantae</taxon>
        <taxon>Streptophyta</taxon>
        <taxon>Embryophyta</taxon>
        <taxon>Tracheophyta</taxon>
        <taxon>Spermatophyta</taxon>
        <taxon>Magnoliopsida</taxon>
        <taxon>eudicotyledons</taxon>
        <taxon>Gunneridae</taxon>
        <taxon>Pentapetalae</taxon>
        <taxon>rosids</taxon>
        <taxon>malvids</taxon>
        <taxon>Malvales</taxon>
        <taxon>Malvaceae</taxon>
        <taxon>Malvoideae</taxon>
        <taxon>Gossypium</taxon>
    </lineage>
</organism>
<feature type="domain" description="UBC core" evidence="7">
    <location>
        <begin position="1"/>
        <end position="111"/>
    </location>
</feature>
<dbReference type="GO" id="GO:0061631">
    <property type="term" value="F:ubiquitin conjugating enzyme activity"/>
    <property type="evidence" value="ECO:0007669"/>
    <property type="project" value="UniProtKB-EC"/>
</dbReference>
<dbReference type="InterPro" id="IPR016135">
    <property type="entry name" value="UBQ-conjugating_enzyme/RWD"/>
</dbReference>
<gene>
    <name evidence="8" type="ORF">J1N35_027506</name>
</gene>
<evidence type="ECO:0000256" key="3">
    <source>
        <dbReference type="ARBA" id="ARBA00022679"/>
    </source>
</evidence>
<keyword evidence="3" id="KW-0808">Transferase</keyword>
<evidence type="ECO:0000256" key="5">
    <source>
        <dbReference type="ARBA" id="ARBA00022786"/>
    </source>
</evidence>
<dbReference type="AlphaFoldDB" id="A0A9D3VCK9"/>
<dbReference type="SUPFAM" id="SSF54495">
    <property type="entry name" value="UBC-like"/>
    <property type="match status" value="2"/>
</dbReference>
<dbReference type="SMART" id="SM00212">
    <property type="entry name" value="UBCc"/>
    <property type="match status" value="2"/>
</dbReference>
<evidence type="ECO:0000256" key="4">
    <source>
        <dbReference type="ARBA" id="ARBA00022741"/>
    </source>
</evidence>
<evidence type="ECO:0000259" key="7">
    <source>
        <dbReference type="PROSITE" id="PS50127"/>
    </source>
</evidence>
<evidence type="ECO:0000313" key="9">
    <source>
        <dbReference type="Proteomes" id="UP000828251"/>
    </source>
</evidence>
<name>A0A9D3VCK9_9ROSI</name>
<comment type="pathway">
    <text evidence="2">Protein modification; protein ubiquitination.</text>
</comment>
<keyword evidence="4" id="KW-0547">Nucleotide-binding</keyword>
<proteinExistence type="predicted"/>
<evidence type="ECO:0000256" key="2">
    <source>
        <dbReference type="ARBA" id="ARBA00004906"/>
    </source>
</evidence>
<dbReference type="GO" id="GO:0005524">
    <property type="term" value="F:ATP binding"/>
    <property type="evidence" value="ECO:0007669"/>
    <property type="project" value="UniProtKB-KW"/>
</dbReference>
<dbReference type="PROSITE" id="PS50127">
    <property type="entry name" value="UBC_2"/>
    <property type="match status" value="2"/>
</dbReference>
<keyword evidence="6" id="KW-0067">ATP-binding</keyword>
<accession>A0A9D3VCK9</accession>